<dbReference type="PRINTS" id="PR01130">
    <property type="entry name" value="DERENTRNSPRT"/>
</dbReference>
<feature type="region of interest" description="Disordered" evidence="7">
    <location>
        <begin position="189"/>
        <end position="223"/>
    </location>
</feature>
<dbReference type="GO" id="GO:0005886">
    <property type="term" value="C:plasma membrane"/>
    <property type="evidence" value="ECO:0007669"/>
    <property type="project" value="TreeGrafter"/>
</dbReference>
<evidence type="ECO:0000256" key="2">
    <source>
        <dbReference type="ARBA" id="ARBA00007965"/>
    </source>
</evidence>
<dbReference type="GO" id="GO:0015862">
    <property type="term" value="P:uridine transmembrane transport"/>
    <property type="evidence" value="ECO:0007669"/>
    <property type="project" value="TreeGrafter"/>
</dbReference>
<comment type="subcellular location">
    <subcellularLocation>
        <location evidence="1">Membrane</location>
        <topology evidence="1">Multi-pass membrane protein</topology>
    </subcellularLocation>
</comment>
<evidence type="ECO:0000313" key="10">
    <source>
        <dbReference type="Proteomes" id="UP000694392"/>
    </source>
</evidence>
<evidence type="ECO:0000256" key="6">
    <source>
        <dbReference type="ARBA" id="ARBA00023136"/>
    </source>
</evidence>
<keyword evidence="6 8" id="KW-0472">Membrane</keyword>
<reference evidence="9" key="1">
    <citation type="submission" date="2025-08" db="UniProtKB">
        <authorList>
            <consortium name="Ensembl"/>
        </authorList>
    </citation>
    <scope>IDENTIFICATION</scope>
</reference>
<evidence type="ECO:0000256" key="1">
    <source>
        <dbReference type="ARBA" id="ARBA00004141"/>
    </source>
</evidence>
<dbReference type="GO" id="GO:0005337">
    <property type="term" value="F:nucleoside transmembrane transporter activity"/>
    <property type="evidence" value="ECO:0007669"/>
    <property type="project" value="InterPro"/>
</dbReference>
<feature type="transmembrane region" description="Helical" evidence="8">
    <location>
        <begin position="71"/>
        <end position="93"/>
    </location>
</feature>
<sequence>LWKSPYFKHKLNGMGNISLDHNWELNGTDNRLSPPASYLQAKFNNVMTLCAMLPLLVFTCLNSFLHQNIPQQVQILGSLVVIFLVFMITAILVKIPIEPQPFFIITMAKIVLINSFGAILQASLFGLAELLPTSYTAPIMSGQDLAGTFGALAMVCAIATSGACSTPAPPQPRVARLYVDGRRRPSKNTLHAAEQDWGHVTKGAGKDLHPTPSCRPFPEGRDV</sequence>
<keyword evidence="3" id="KW-0813">Transport</keyword>
<dbReference type="Ensembl" id="ENSSPUT00000022128.1">
    <property type="protein sequence ID" value="ENSSPUP00000020763.1"/>
    <property type="gene ID" value="ENSSPUG00000015948.1"/>
</dbReference>
<dbReference type="Pfam" id="PF01733">
    <property type="entry name" value="Nucleoside_tran"/>
    <property type="match status" value="1"/>
</dbReference>
<feature type="compositionally biased region" description="Basic and acidic residues" evidence="7">
    <location>
        <begin position="193"/>
        <end position="209"/>
    </location>
</feature>
<keyword evidence="5 8" id="KW-1133">Transmembrane helix</keyword>
<evidence type="ECO:0000313" key="9">
    <source>
        <dbReference type="Ensembl" id="ENSSPUP00000020763.1"/>
    </source>
</evidence>
<feature type="transmembrane region" description="Helical" evidence="8">
    <location>
        <begin position="102"/>
        <end position="125"/>
    </location>
</feature>
<dbReference type="GeneTree" id="ENSGT00950000182898"/>
<feature type="transmembrane region" description="Helical" evidence="8">
    <location>
        <begin position="46"/>
        <end position="65"/>
    </location>
</feature>
<accession>A0A8D0LB23</accession>
<keyword evidence="4 8" id="KW-0812">Transmembrane</keyword>
<name>A0A8D0LB23_SPHPU</name>
<dbReference type="InterPro" id="IPR002259">
    <property type="entry name" value="Eqnu_transpt"/>
</dbReference>
<proteinExistence type="inferred from homology"/>
<evidence type="ECO:0000256" key="8">
    <source>
        <dbReference type="SAM" id="Phobius"/>
    </source>
</evidence>
<reference evidence="9" key="2">
    <citation type="submission" date="2025-09" db="UniProtKB">
        <authorList>
            <consortium name="Ensembl"/>
        </authorList>
    </citation>
    <scope>IDENTIFICATION</scope>
</reference>
<feature type="transmembrane region" description="Helical" evidence="8">
    <location>
        <begin position="145"/>
        <end position="164"/>
    </location>
</feature>
<evidence type="ECO:0000256" key="5">
    <source>
        <dbReference type="ARBA" id="ARBA00022989"/>
    </source>
</evidence>
<protein>
    <submittedName>
        <fullName evidence="9">Uncharacterized protein</fullName>
    </submittedName>
</protein>
<dbReference type="Proteomes" id="UP000694392">
    <property type="component" value="Unplaced"/>
</dbReference>
<organism evidence="9 10">
    <name type="scientific">Sphenodon punctatus</name>
    <name type="common">Tuatara</name>
    <name type="synonym">Hatteria punctata</name>
    <dbReference type="NCBI Taxonomy" id="8508"/>
    <lineage>
        <taxon>Eukaryota</taxon>
        <taxon>Metazoa</taxon>
        <taxon>Chordata</taxon>
        <taxon>Craniata</taxon>
        <taxon>Vertebrata</taxon>
        <taxon>Euteleostomi</taxon>
        <taxon>Lepidosauria</taxon>
        <taxon>Sphenodontia</taxon>
        <taxon>Sphenodontidae</taxon>
        <taxon>Sphenodon</taxon>
    </lineage>
</organism>
<evidence type="ECO:0000256" key="4">
    <source>
        <dbReference type="ARBA" id="ARBA00022692"/>
    </source>
</evidence>
<dbReference type="PANTHER" id="PTHR10332:SF9">
    <property type="entry name" value="EQUILIBRATIVE NUCLEOSIDE TRANSPORTER 1"/>
    <property type="match status" value="1"/>
</dbReference>
<dbReference type="AlphaFoldDB" id="A0A8D0LB23"/>
<comment type="similarity">
    <text evidence="2">Belongs to the SLC29A/ENT transporter (TC 2.A.57) family.</text>
</comment>
<evidence type="ECO:0000256" key="3">
    <source>
        <dbReference type="ARBA" id="ARBA00022448"/>
    </source>
</evidence>
<evidence type="ECO:0000256" key="7">
    <source>
        <dbReference type="SAM" id="MobiDB-lite"/>
    </source>
</evidence>
<keyword evidence="10" id="KW-1185">Reference proteome</keyword>
<dbReference type="PANTHER" id="PTHR10332">
    <property type="entry name" value="EQUILIBRATIVE NUCLEOSIDE TRANSPORTER"/>
    <property type="match status" value="1"/>
</dbReference>